<comment type="caution">
    <text evidence="3">The sequence shown here is derived from an EMBL/GenBank/DDBJ whole genome shotgun (WGS) entry which is preliminary data.</text>
</comment>
<dbReference type="InterPro" id="IPR032675">
    <property type="entry name" value="LRR_dom_sf"/>
</dbReference>
<feature type="compositionally biased region" description="Basic residues" evidence="1">
    <location>
        <begin position="1"/>
        <end position="15"/>
    </location>
</feature>
<dbReference type="SMART" id="SM00256">
    <property type="entry name" value="FBOX"/>
    <property type="match status" value="1"/>
</dbReference>
<dbReference type="Proteomes" id="UP001215151">
    <property type="component" value="Unassembled WGS sequence"/>
</dbReference>
<proteinExistence type="predicted"/>
<evidence type="ECO:0000256" key="1">
    <source>
        <dbReference type="SAM" id="MobiDB-lite"/>
    </source>
</evidence>
<gene>
    <name evidence="3" type="ORF">ONZ51_g69</name>
</gene>
<evidence type="ECO:0000313" key="3">
    <source>
        <dbReference type="EMBL" id="KAJ8502315.1"/>
    </source>
</evidence>
<feature type="domain" description="F-box" evidence="2">
    <location>
        <begin position="34"/>
        <end position="74"/>
    </location>
</feature>
<dbReference type="EMBL" id="JAPEVG010000001">
    <property type="protein sequence ID" value="KAJ8502315.1"/>
    <property type="molecule type" value="Genomic_DNA"/>
</dbReference>
<evidence type="ECO:0000313" key="4">
    <source>
        <dbReference type="Proteomes" id="UP001215151"/>
    </source>
</evidence>
<sequence>MRHRQAKSAKTKSSGKRSEKIATRPLPRVGYHSLPIEVLDIVFKHSSKSTLLACSRVSHQWRDFALPHLFASITVIRRLSYDDFFHFLAAHPRLARYIRTLVLGYKSMSPQTVGWTDRDRPPLVDPPFLRRIPEALPRLSNLSLENIWVDGAAPSAAQDLELDADARARLLGTFKLQRLALGYCHRTGGKSYNLPTLFDILSALPTDAVHITYLTIDVTQPSDKDQPDTRQPRSPLAISSLCFDKIDVYSQDIYHTHHAAAVALFDAFREMLLPGRLHTFRLGIELDRHLHASLDALGKLLQHAAKGVLRDYILPFAIKSPVVPEHDDADYWRILRLDELPILETFRMSLILPVPGTKPDYADAPRVPLSAVCTAILVHLPRRLRTLELTLRGAKEPSQLKSTWMLDLGRLDDALQEYFPALEKCRVIFKGDWYLLEFTTTVYKLMPKSRSRGILEVVDWLDWSVRLQ</sequence>
<dbReference type="Pfam" id="PF12937">
    <property type="entry name" value="F-box-like"/>
    <property type="match status" value="1"/>
</dbReference>
<reference evidence="3" key="1">
    <citation type="submission" date="2022-11" db="EMBL/GenBank/DDBJ databases">
        <title>Genome Sequence of Cubamyces cubensis.</title>
        <authorList>
            <person name="Buettner E."/>
        </authorList>
    </citation>
    <scope>NUCLEOTIDE SEQUENCE</scope>
    <source>
        <strain evidence="3">MPL-01</strain>
    </source>
</reference>
<dbReference type="SUPFAM" id="SSF81383">
    <property type="entry name" value="F-box domain"/>
    <property type="match status" value="1"/>
</dbReference>
<dbReference type="AlphaFoldDB" id="A0AAD7XEC2"/>
<organism evidence="3 4">
    <name type="scientific">Trametes cubensis</name>
    <dbReference type="NCBI Taxonomy" id="1111947"/>
    <lineage>
        <taxon>Eukaryota</taxon>
        <taxon>Fungi</taxon>
        <taxon>Dikarya</taxon>
        <taxon>Basidiomycota</taxon>
        <taxon>Agaricomycotina</taxon>
        <taxon>Agaricomycetes</taxon>
        <taxon>Polyporales</taxon>
        <taxon>Polyporaceae</taxon>
        <taxon>Trametes</taxon>
    </lineage>
</organism>
<dbReference type="InterPro" id="IPR036047">
    <property type="entry name" value="F-box-like_dom_sf"/>
</dbReference>
<dbReference type="Gene3D" id="3.80.10.10">
    <property type="entry name" value="Ribonuclease Inhibitor"/>
    <property type="match status" value="1"/>
</dbReference>
<feature type="region of interest" description="Disordered" evidence="1">
    <location>
        <begin position="1"/>
        <end position="22"/>
    </location>
</feature>
<evidence type="ECO:0000259" key="2">
    <source>
        <dbReference type="SMART" id="SM00256"/>
    </source>
</evidence>
<keyword evidence="4" id="KW-1185">Reference proteome</keyword>
<accession>A0AAD7XEC2</accession>
<name>A0AAD7XEC2_9APHY</name>
<protein>
    <recommendedName>
        <fullName evidence="2">F-box domain-containing protein</fullName>
    </recommendedName>
</protein>
<dbReference type="CDD" id="cd09917">
    <property type="entry name" value="F-box_SF"/>
    <property type="match status" value="1"/>
</dbReference>
<dbReference type="InterPro" id="IPR001810">
    <property type="entry name" value="F-box_dom"/>
</dbReference>